<comment type="caution">
    <text evidence="2">The sequence shown here is derived from an EMBL/GenBank/DDBJ whole genome shotgun (WGS) entry which is preliminary data.</text>
</comment>
<feature type="compositionally biased region" description="Pro residues" evidence="1">
    <location>
        <begin position="11"/>
        <end position="25"/>
    </location>
</feature>
<reference evidence="2" key="2">
    <citation type="submission" date="2023-06" db="EMBL/GenBank/DDBJ databases">
        <authorList>
            <consortium name="Lawrence Berkeley National Laboratory"/>
            <person name="Haridas S."/>
            <person name="Hensen N."/>
            <person name="Bonometti L."/>
            <person name="Westerberg I."/>
            <person name="Brannstrom I.O."/>
            <person name="Guillou S."/>
            <person name="Cros-Aarteil S."/>
            <person name="Calhoun S."/>
            <person name="Kuo A."/>
            <person name="Mondo S."/>
            <person name="Pangilinan J."/>
            <person name="Riley R."/>
            <person name="Labutti K."/>
            <person name="Andreopoulos B."/>
            <person name="Lipzen A."/>
            <person name="Chen C."/>
            <person name="Yanf M."/>
            <person name="Daum C."/>
            <person name="Ng V."/>
            <person name="Clum A."/>
            <person name="Steindorff A."/>
            <person name="Ohm R."/>
            <person name="Martin F."/>
            <person name="Silar P."/>
            <person name="Natvig D."/>
            <person name="Lalanne C."/>
            <person name="Gautier V."/>
            <person name="Ament-Velasquez S.L."/>
            <person name="Kruys A."/>
            <person name="Hutchinson M.I."/>
            <person name="Powell A.J."/>
            <person name="Barry K."/>
            <person name="Miller A.N."/>
            <person name="Grigoriev I.V."/>
            <person name="Debuchy R."/>
            <person name="Gladieux P."/>
            <person name="Thoren M.H."/>
            <person name="Johannesson H."/>
        </authorList>
    </citation>
    <scope>NUCLEOTIDE SEQUENCE</scope>
    <source>
        <strain evidence="2">CBS 955.72</strain>
    </source>
</reference>
<evidence type="ECO:0000256" key="1">
    <source>
        <dbReference type="SAM" id="MobiDB-lite"/>
    </source>
</evidence>
<dbReference type="EMBL" id="JAUIQD010000005">
    <property type="protein sequence ID" value="KAK3350205.1"/>
    <property type="molecule type" value="Genomic_DNA"/>
</dbReference>
<keyword evidence="3" id="KW-1185">Reference proteome</keyword>
<organism evidence="2 3">
    <name type="scientific">Lasiosphaeria hispida</name>
    <dbReference type="NCBI Taxonomy" id="260671"/>
    <lineage>
        <taxon>Eukaryota</taxon>
        <taxon>Fungi</taxon>
        <taxon>Dikarya</taxon>
        <taxon>Ascomycota</taxon>
        <taxon>Pezizomycotina</taxon>
        <taxon>Sordariomycetes</taxon>
        <taxon>Sordariomycetidae</taxon>
        <taxon>Sordariales</taxon>
        <taxon>Lasiosphaeriaceae</taxon>
        <taxon>Lasiosphaeria</taxon>
    </lineage>
</organism>
<feature type="region of interest" description="Disordered" evidence="1">
    <location>
        <begin position="1"/>
        <end position="41"/>
    </location>
</feature>
<name>A0AAJ0HG70_9PEZI</name>
<protein>
    <submittedName>
        <fullName evidence="2">Uncharacterized protein</fullName>
    </submittedName>
</protein>
<dbReference type="AlphaFoldDB" id="A0AAJ0HG70"/>
<reference evidence="2" key="1">
    <citation type="journal article" date="2023" name="Mol. Phylogenet. Evol.">
        <title>Genome-scale phylogeny and comparative genomics of the fungal order Sordariales.</title>
        <authorList>
            <person name="Hensen N."/>
            <person name="Bonometti L."/>
            <person name="Westerberg I."/>
            <person name="Brannstrom I.O."/>
            <person name="Guillou S."/>
            <person name="Cros-Aarteil S."/>
            <person name="Calhoun S."/>
            <person name="Haridas S."/>
            <person name="Kuo A."/>
            <person name="Mondo S."/>
            <person name="Pangilinan J."/>
            <person name="Riley R."/>
            <person name="LaButti K."/>
            <person name="Andreopoulos B."/>
            <person name="Lipzen A."/>
            <person name="Chen C."/>
            <person name="Yan M."/>
            <person name="Daum C."/>
            <person name="Ng V."/>
            <person name="Clum A."/>
            <person name="Steindorff A."/>
            <person name="Ohm R.A."/>
            <person name="Martin F."/>
            <person name="Silar P."/>
            <person name="Natvig D.O."/>
            <person name="Lalanne C."/>
            <person name="Gautier V."/>
            <person name="Ament-Velasquez S.L."/>
            <person name="Kruys A."/>
            <person name="Hutchinson M.I."/>
            <person name="Powell A.J."/>
            <person name="Barry K."/>
            <person name="Miller A.N."/>
            <person name="Grigoriev I.V."/>
            <person name="Debuchy R."/>
            <person name="Gladieux P."/>
            <person name="Hiltunen Thoren M."/>
            <person name="Johannesson H."/>
        </authorList>
    </citation>
    <scope>NUCLEOTIDE SEQUENCE</scope>
    <source>
        <strain evidence="2">CBS 955.72</strain>
    </source>
</reference>
<dbReference type="Proteomes" id="UP001275084">
    <property type="component" value="Unassembled WGS sequence"/>
</dbReference>
<accession>A0AAJ0HG70</accession>
<proteinExistence type="predicted"/>
<evidence type="ECO:0000313" key="3">
    <source>
        <dbReference type="Proteomes" id="UP001275084"/>
    </source>
</evidence>
<evidence type="ECO:0000313" key="2">
    <source>
        <dbReference type="EMBL" id="KAK3350205.1"/>
    </source>
</evidence>
<gene>
    <name evidence="2" type="ORF">B0T25DRAFT_582996</name>
</gene>
<sequence length="233" mass="25580">MPPKRKTVAYEPPPIEANVAPPPPDHGAQPSASGSPTKNEELKEQFAAFAQGEIVATANNSNKYGNNIPRAERVKVLSAIRAVALDPLSELRGLDVAVIRASSEPLDESFRFLLLNCFTQAHFIIGVWVNKPVETLDAVVKGEGGEQTSTKGKVADRRNADKTVQRKVPPWYQNCCALTGVETADAAHIVDVQATKSMDEPVHFWQMLQMFWSLEDIQQLGITGLEERNILPL</sequence>